<dbReference type="Proteomes" id="UP000724584">
    <property type="component" value="Unassembled WGS sequence"/>
</dbReference>
<comment type="caution">
    <text evidence="1">The sequence shown here is derived from an EMBL/GenBank/DDBJ whole genome shotgun (WGS) entry which is preliminary data.</text>
</comment>
<organism evidence="1 2">
    <name type="scientific">Chaetomium tenue</name>
    <dbReference type="NCBI Taxonomy" id="1854479"/>
    <lineage>
        <taxon>Eukaryota</taxon>
        <taxon>Fungi</taxon>
        <taxon>Dikarya</taxon>
        <taxon>Ascomycota</taxon>
        <taxon>Pezizomycotina</taxon>
        <taxon>Sordariomycetes</taxon>
        <taxon>Sordariomycetidae</taxon>
        <taxon>Sordariales</taxon>
        <taxon>Chaetomiaceae</taxon>
        <taxon>Chaetomium</taxon>
    </lineage>
</organism>
<accession>A0ACB7PGA1</accession>
<gene>
    <name evidence="1" type="ORF">F5144DRAFT_177257</name>
</gene>
<name>A0ACB7PGA1_9PEZI</name>
<sequence>MESSVLTGLEGVQGHSPWPSSRRRDSSARVDVRQVSQRLVQNPCLAALNLAPSSSELSLKAVVTLLDISSRVAPSWALSSFVAWGTSTSHFSLLPFATSHRVSEKLNHRSCASSILCLYLAVCERNWPLYVRPPPSRRTRNFATDQPSACGRLPRSFARPRRYIPAGLSFHSLPAVPLGALRQTRHRHDRNHRHALNLDHRKSSERASETTSSHL</sequence>
<protein>
    <submittedName>
        <fullName evidence="1">Uncharacterized protein</fullName>
    </submittedName>
</protein>
<evidence type="ECO:0000313" key="2">
    <source>
        <dbReference type="Proteomes" id="UP000724584"/>
    </source>
</evidence>
<dbReference type="EMBL" id="JAGIZQ010000003">
    <property type="protein sequence ID" value="KAH6636383.1"/>
    <property type="molecule type" value="Genomic_DNA"/>
</dbReference>
<keyword evidence="2" id="KW-1185">Reference proteome</keyword>
<evidence type="ECO:0000313" key="1">
    <source>
        <dbReference type="EMBL" id="KAH6636383.1"/>
    </source>
</evidence>
<reference evidence="1 2" key="1">
    <citation type="journal article" date="2021" name="Nat. Commun.">
        <title>Genetic determinants of endophytism in the Arabidopsis root mycobiome.</title>
        <authorList>
            <person name="Mesny F."/>
            <person name="Miyauchi S."/>
            <person name="Thiergart T."/>
            <person name="Pickel B."/>
            <person name="Atanasova L."/>
            <person name="Karlsson M."/>
            <person name="Huettel B."/>
            <person name="Barry K.W."/>
            <person name="Haridas S."/>
            <person name="Chen C."/>
            <person name="Bauer D."/>
            <person name="Andreopoulos W."/>
            <person name="Pangilinan J."/>
            <person name="LaButti K."/>
            <person name="Riley R."/>
            <person name="Lipzen A."/>
            <person name="Clum A."/>
            <person name="Drula E."/>
            <person name="Henrissat B."/>
            <person name="Kohler A."/>
            <person name="Grigoriev I.V."/>
            <person name="Martin F.M."/>
            <person name="Hacquard S."/>
        </authorList>
    </citation>
    <scope>NUCLEOTIDE SEQUENCE [LARGE SCALE GENOMIC DNA]</scope>
    <source>
        <strain evidence="1 2">MPI-SDFR-AT-0079</strain>
    </source>
</reference>
<proteinExistence type="predicted"/>